<evidence type="ECO:0000313" key="1">
    <source>
        <dbReference type="EMBL" id="VEL42885.1"/>
    </source>
</evidence>
<name>A0A448XR52_9PLAT</name>
<reference evidence="1" key="1">
    <citation type="submission" date="2018-11" db="EMBL/GenBank/DDBJ databases">
        <authorList>
            <consortium name="Pathogen Informatics"/>
        </authorList>
    </citation>
    <scope>NUCLEOTIDE SEQUENCE</scope>
</reference>
<dbReference type="EMBL" id="CAAALY010277295">
    <property type="protein sequence ID" value="VEL42885.1"/>
    <property type="molecule type" value="Genomic_DNA"/>
</dbReference>
<evidence type="ECO:0000313" key="2">
    <source>
        <dbReference type="Proteomes" id="UP000784294"/>
    </source>
</evidence>
<gene>
    <name evidence="1" type="ORF">PXEA_LOCUS36325</name>
</gene>
<organism evidence="1 2">
    <name type="scientific">Protopolystoma xenopodis</name>
    <dbReference type="NCBI Taxonomy" id="117903"/>
    <lineage>
        <taxon>Eukaryota</taxon>
        <taxon>Metazoa</taxon>
        <taxon>Spiralia</taxon>
        <taxon>Lophotrochozoa</taxon>
        <taxon>Platyhelminthes</taxon>
        <taxon>Monogenea</taxon>
        <taxon>Polyopisthocotylea</taxon>
        <taxon>Polystomatidea</taxon>
        <taxon>Polystomatidae</taxon>
        <taxon>Protopolystoma</taxon>
    </lineage>
</organism>
<keyword evidence="2" id="KW-1185">Reference proteome</keyword>
<accession>A0A448XR52</accession>
<dbReference type="AlphaFoldDB" id="A0A448XR52"/>
<protein>
    <submittedName>
        <fullName evidence="1">Uncharacterized protein</fullName>
    </submittedName>
</protein>
<sequence length="38" mass="4320">MERRTGISYYDAGEMSGNVPSPRSNSGNYNVYYGLRTR</sequence>
<comment type="caution">
    <text evidence="1">The sequence shown here is derived from an EMBL/GenBank/DDBJ whole genome shotgun (WGS) entry which is preliminary data.</text>
</comment>
<proteinExistence type="predicted"/>
<dbReference type="Proteomes" id="UP000784294">
    <property type="component" value="Unassembled WGS sequence"/>
</dbReference>